<proteinExistence type="predicted"/>
<keyword evidence="2" id="KW-1185">Reference proteome</keyword>
<evidence type="ECO:0000313" key="1">
    <source>
        <dbReference type="EMBL" id="OBS81380.1"/>
    </source>
</evidence>
<evidence type="ECO:0000313" key="2">
    <source>
        <dbReference type="Proteomes" id="UP000092124"/>
    </source>
</evidence>
<dbReference type="EMBL" id="LZPO01017280">
    <property type="protein sequence ID" value="OBS81380.1"/>
    <property type="molecule type" value="Genomic_DNA"/>
</dbReference>
<reference evidence="1 2" key="1">
    <citation type="submission" date="2016-06" db="EMBL/GenBank/DDBJ databases">
        <title>The Draft Genome Sequence and Annotation of the Desert Woodrat Neotoma lepida.</title>
        <authorList>
            <person name="Campbell M."/>
            <person name="Oakeson K.F."/>
            <person name="Yandell M."/>
            <person name="Halpert J.R."/>
            <person name="Dearing D."/>
        </authorList>
    </citation>
    <scope>NUCLEOTIDE SEQUENCE [LARGE SCALE GENOMIC DNA]</scope>
    <source>
        <strain evidence="1">417</strain>
        <tissue evidence="1">Liver</tissue>
    </source>
</reference>
<name>A0A1A6HTQ9_NEOLE</name>
<gene>
    <name evidence="1" type="ORF">A6R68_20408</name>
</gene>
<comment type="caution">
    <text evidence="1">The sequence shown here is derived from an EMBL/GenBank/DDBJ whole genome shotgun (WGS) entry which is preliminary data.</text>
</comment>
<accession>A0A1A6HTQ9</accession>
<sequence>MATRYPVVISLDKRVTNKDVFWDPAVKLKADGSRKSNLRNDDSIELGRHTGINIRVLFNS</sequence>
<dbReference type="Proteomes" id="UP000092124">
    <property type="component" value="Unassembled WGS sequence"/>
</dbReference>
<organism evidence="1 2">
    <name type="scientific">Neotoma lepida</name>
    <name type="common">Desert woodrat</name>
    <dbReference type="NCBI Taxonomy" id="56216"/>
    <lineage>
        <taxon>Eukaryota</taxon>
        <taxon>Metazoa</taxon>
        <taxon>Chordata</taxon>
        <taxon>Craniata</taxon>
        <taxon>Vertebrata</taxon>
        <taxon>Euteleostomi</taxon>
        <taxon>Mammalia</taxon>
        <taxon>Eutheria</taxon>
        <taxon>Euarchontoglires</taxon>
        <taxon>Glires</taxon>
        <taxon>Rodentia</taxon>
        <taxon>Myomorpha</taxon>
        <taxon>Muroidea</taxon>
        <taxon>Cricetidae</taxon>
        <taxon>Neotominae</taxon>
        <taxon>Neotoma</taxon>
    </lineage>
</organism>
<dbReference type="AlphaFoldDB" id="A0A1A6HTQ9"/>
<protein>
    <submittedName>
        <fullName evidence="1">Uncharacterized protein</fullName>
    </submittedName>
</protein>